<dbReference type="PANTHER" id="PTHR21043:SF0">
    <property type="entry name" value="MITOCHONDRIAL ASSEMBLY OF RIBOSOMAL LARGE SUBUNIT PROTEIN 1"/>
    <property type="match status" value="1"/>
</dbReference>
<dbReference type="SUPFAM" id="SSF81301">
    <property type="entry name" value="Nucleotidyltransferase"/>
    <property type="match status" value="1"/>
</dbReference>
<dbReference type="InterPro" id="IPR004394">
    <property type="entry name" value="Iojap/RsfS/C7orf30"/>
</dbReference>
<keyword evidence="2" id="KW-0963">Cytoplasm</keyword>
<comment type="subunit">
    <text evidence="2">Interacts with ribosomal protein uL14 (rplN).</text>
</comment>
<evidence type="ECO:0000256" key="2">
    <source>
        <dbReference type="HAMAP-Rule" id="MF_01477"/>
    </source>
</evidence>
<dbReference type="Pfam" id="PF02410">
    <property type="entry name" value="RsfS"/>
    <property type="match status" value="1"/>
</dbReference>
<dbReference type="AlphaFoldDB" id="A0A2U1E5E4"/>
<protein>
    <recommendedName>
        <fullName evidence="2">Ribosomal silencing factor RsfS</fullName>
    </recommendedName>
</protein>
<evidence type="ECO:0000256" key="1">
    <source>
        <dbReference type="ARBA" id="ARBA00010574"/>
    </source>
</evidence>
<sequence length="114" mass="13311">MENTDKKLEIIKKAIENKIGYDTEVIDIRGKASFADYFVITSATNSTQMFAIADNVEYEMEKEGFEKLNNSTGKSNEWLLLDYGEVIVHIFDIKARKFYDLERLWTERDIKSNN</sequence>
<evidence type="ECO:0000313" key="4">
    <source>
        <dbReference type="Proteomes" id="UP000245793"/>
    </source>
</evidence>
<evidence type="ECO:0000313" key="3">
    <source>
        <dbReference type="EMBL" id="PVY94899.1"/>
    </source>
</evidence>
<dbReference type="Gene3D" id="3.30.460.10">
    <property type="entry name" value="Beta Polymerase, domain 2"/>
    <property type="match status" value="1"/>
</dbReference>
<reference evidence="3 4" key="1">
    <citation type="submission" date="2018-04" db="EMBL/GenBank/DDBJ databases">
        <title>Genomic Encyclopedia of Type Strains, Phase IV (KMG-IV): sequencing the most valuable type-strain genomes for metagenomic binning, comparative biology and taxonomic classification.</title>
        <authorList>
            <person name="Goeker M."/>
        </authorList>
    </citation>
    <scope>NUCLEOTIDE SEQUENCE [LARGE SCALE GENOMIC DNA]</scope>
    <source>
        <strain evidence="3 4">DSM 20705</strain>
    </source>
</reference>
<dbReference type="GO" id="GO:0017148">
    <property type="term" value="P:negative regulation of translation"/>
    <property type="evidence" value="ECO:0007669"/>
    <property type="project" value="UniProtKB-UniRule"/>
</dbReference>
<dbReference type="InterPro" id="IPR043519">
    <property type="entry name" value="NT_sf"/>
</dbReference>
<dbReference type="PANTHER" id="PTHR21043">
    <property type="entry name" value="IOJAP SUPERFAMILY ORTHOLOG"/>
    <property type="match status" value="1"/>
</dbReference>
<keyword evidence="2" id="KW-0678">Repressor</keyword>
<proteinExistence type="inferred from homology"/>
<keyword evidence="4" id="KW-1185">Reference proteome</keyword>
<dbReference type="GO" id="GO:0042256">
    <property type="term" value="P:cytosolic ribosome assembly"/>
    <property type="evidence" value="ECO:0007669"/>
    <property type="project" value="UniProtKB-UniRule"/>
</dbReference>
<organism evidence="3 4">
    <name type="scientific">Ezakiella coagulans</name>
    <dbReference type="NCBI Taxonomy" id="46507"/>
    <lineage>
        <taxon>Bacteria</taxon>
        <taxon>Bacillati</taxon>
        <taxon>Bacillota</taxon>
        <taxon>Tissierellia</taxon>
        <taxon>Ezakiella</taxon>
    </lineage>
</organism>
<dbReference type="NCBIfam" id="TIGR00090">
    <property type="entry name" value="rsfS_iojap_ybeB"/>
    <property type="match status" value="1"/>
</dbReference>
<name>A0A2U1E5E4_9FIRM</name>
<dbReference type="HAMAP" id="MF_01477">
    <property type="entry name" value="Iojap_RsfS"/>
    <property type="match status" value="1"/>
</dbReference>
<dbReference type="Proteomes" id="UP000245793">
    <property type="component" value="Unassembled WGS sequence"/>
</dbReference>
<dbReference type="RefSeq" id="WP_034546513.1">
    <property type="nucleotide sequence ID" value="NZ_CAUPJO010000001.1"/>
</dbReference>
<dbReference type="EMBL" id="QEKV01000003">
    <property type="protein sequence ID" value="PVY94899.1"/>
    <property type="molecule type" value="Genomic_DNA"/>
</dbReference>
<accession>A0A2U1E5E4</accession>
<dbReference type="GO" id="GO:0005737">
    <property type="term" value="C:cytoplasm"/>
    <property type="evidence" value="ECO:0007669"/>
    <property type="project" value="UniProtKB-SubCell"/>
</dbReference>
<dbReference type="GO" id="GO:0090071">
    <property type="term" value="P:negative regulation of ribosome biogenesis"/>
    <property type="evidence" value="ECO:0007669"/>
    <property type="project" value="UniProtKB-UniRule"/>
</dbReference>
<comment type="subcellular location">
    <subcellularLocation>
        <location evidence="2">Cytoplasm</location>
    </subcellularLocation>
</comment>
<dbReference type="GO" id="GO:0043023">
    <property type="term" value="F:ribosomal large subunit binding"/>
    <property type="evidence" value="ECO:0007669"/>
    <property type="project" value="TreeGrafter"/>
</dbReference>
<comment type="caution">
    <text evidence="3">The sequence shown here is derived from an EMBL/GenBank/DDBJ whole genome shotgun (WGS) entry which is preliminary data.</text>
</comment>
<comment type="function">
    <text evidence="2">Functions as a ribosomal silencing factor. Interacts with ribosomal protein uL14 (rplN), blocking formation of intersubunit bridge B8. Prevents association of the 30S and 50S ribosomal subunits and the formation of functional ribosomes, thus repressing translation.</text>
</comment>
<keyword evidence="2" id="KW-0810">Translation regulation</keyword>
<gene>
    <name evidence="2" type="primary">rsfS</name>
    <name evidence="3" type="ORF">C7381_103138</name>
</gene>
<comment type="similarity">
    <text evidence="1 2">Belongs to the Iojap/RsfS family.</text>
</comment>